<comment type="caution">
    <text evidence="1">The sequence shown here is derived from an EMBL/GenBank/DDBJ whole genome shotgun (WGS) entry which is preliminary data.</text>
</comment>
<reference evidence="1 2" key="1">
    <citation type="journal article" date="2021" name="Commun. Biol.">
        <title>The genome of Shorea leprosula (Dipterocarpaceae) highlights the ecological relevance of drought in aseasonal tropical rainforests.</title>
        <authorList>
            <person name="Ng K.K.S."/>
            <person name="Kobayashi M.J."/>
            <person name="Fawcett J.A."/>
            <person name="Hatakeyama M."/>
            <person name="Paape T."/>
            <person name="Ng C.H."/>
            <person name="Ang C.C."/>
            <person name="Tnah L.H."/>
            <person name="Lee C.T."/>
            <person name="Nishiyama T."/>
            <person name="Sese J."/>
            <person name="O'Brien M.J."/>
            <person name="Copetti D."/>
            <person name="Mohd Noor M.I."/>
            <person name="Ong R.C."/>
            <person name="Putra M."/>
            <person name="Sireger I.Z."/>
            <person name="Indrioko S."/>
            <person name="Kosugi Y."/>
            <person name="Izuno A."/>
            <person name="Isagi Y."/>
            <person name="Lee S.L."/>
            <person name="Shimizu K.K."/>
        </authorList>
    </citation>
    <scope>NUCLEOTIDE SEQUENCE [LARGE SCALE GENOMIC DNA]</scope>
    <source>
        <strain evidence="1">214</strain>
    </source>
</reference>
<gene>
    <name evidence="1" type="ORF">SLEP1_g7871</name>
</gene>
<dbReference type="EMBL" id="BPVZ01000008">
    <property type="protein sequence ID" value="GKU94369.1"/>
    <property type="molecule type" value="Genomic_DNA"/>
</dbReference>
<protein>
    <submittedName>
        <fullName evidence="1">Uncharacterized protein</fullName>
    </submittedName>
</protein>
<sequence length="112" mass="12824">MYAFFNALSHYQLCIQEVLKGSSTGILELDAYVYQHSYVDILCMTIRKNMQHLTRVDIFGASVYSKGMNLTLRGVKGPRSNEHMFQSSCKEVDISQEYALIQANARLFLAYK</sequence>
<proteinExistence type="predicted"/>
<keyword evidence="2" id="KW-1185">Reference proteome</keyword>
<name>A0AAV5I7T4_9ROSI</name>
<evidence type="ECO:0000313" key="1">
    <source>
        <dbReference type="EMBL" id="GKU94369.1"/>
    </source>
</evidence>
<evidence type="ECO:0000313" key="2">
    <source>
        <dbReference type="Proteomes" id="UP001054252"/>
    </source>
</evidence>
<dbReference type="AlphaFoldDB" id="A0AAV5I7T4"/>
<accession>A0AAV5I7T4</accession>
<organism evidence="1 2">
    <name type="scientific">Rubroshorea leprosula</name>
    <dbReference type="NCBI Taxonomy" id="152421"/>
    <lineage>
        <taxon>Eukaryota</taxon>
        <taxon>Viridiplantae</taxon>
        <taxon>Streptophyta</taxon>
        <taxon>Embryophyta</taxon>
        <taxon>Tracheophyta</taxon>
        <taxon>Spermatophyta</taxon>
        <taxon>Magnoliopsida</taxon>
        <taxon>eudicotyledons</taxon>
        <taxon>Gunneridae</taxon>
        <taxon>Pentapetalae</taxon>
        <taxon>rosids</taxon>
        <taxon>malvids</taxon>
        <taxon>Malvales</taxon>
        <taxon>Dipterocarpaceae</taxon>
        <taxon>Rubroshorea</taxon>
    </lineage>
</organism>
<dbReference type="Proteomes" id="UP001054252">
    <property type="component" value="Unassembled WGS sequence"/>
</dbReference>